<comment type="caution">
    <text evidence="10">The sequence shown here is derived from an EMBL/GenBank/DDBJ whole genome shotgun (WGS) entry which is preliminary data.</text>
</comment>
<feature type="transmembrane region" description="Helical" evidence="9">
    <location>
        <begin position="315"/>
        <end position="335"/>
    </location>
</feature>
<sequence>MKNLSAFEKKILLLGLIAHIIAAWFSIGFHHPDEHYQIVEFANYKLGSPLTPLSKLAWEYPAQIRPGLQPYMAYIALKAYYAAGFSDPYNFAFLLRLISGLAGFLTAFAFHKAMAPQLKSDLMRRVHLVLSVLGWGLVYIHVRFSSENWAAMAFAWALIFLWDEKNRNRYLLFGFMGGLSMVFRFQAIFMLGGAGLWMLFSDRTKFRNIANVFAGFLVAFAIGLCFERWLYGTWTVSGWSYVEQNIFHNKAAYYGVSPWYWYFTEILKEALFPFSIIMLLSIFIVPVARPRHILSWIMPVFFLGHMVVAHKEFRFLWPLEFFYPFFAITTIEYLHERFKKHHEQKGYKRSVKLLRNAFWVVNAATLLLMITKPANDLLALNQKIFRHIAKPTIVIYSKEFNPYINGDTLGATFYSNPLIESYCIDEVMNDTNKLRGKNVWLFSEYRYPSEEFIFQYAGPFFDSSKAEVIWRRLPTWTYKLNFNGWVDRSNPYTLYELNTSK</sequence>
<dbReference type="RefSeq" id="WP_344827362.1">
    <property type="nucleotide sequence ID" value="NZ_BAABEZ010000022.1"/>
</dbReference>
<evidence type="ECO:0000256" key="7">
    <source>
        <dbReference type="ARBA" id="ARBA00022989"/>
    </source>
</evidence>
<evidence type="ECO:0008006" key="12">
    <source>
        <dbReference type="Google" id="ProtNLM"/>
    </source>
</evidence>
<evidence type="ECO:0000256" key="5">
    <source>
        <dbReference type="ARBA" id="ARBA00022692"/>
    </source>
</evidence>
<keyword evidence="4" id="KW-0808">Transferase</keyword>
<keyword evidence="3" id="KW-0328">Glycosyltransferase</keyword>
<reference evidence="11" key="1">
    <citation type="journal article" date="2019" name="Int. J. Syst. Evol. Microbiol.">
        <title>The Global Catalogue of Microorganisms (GCM) 10K type strain sequencing project: providing services to taxonomists for standard genome sequencing and annotation.</title>
        <authorList>
            <consortium name="The Broad Institute Genomics Platform"/>
            <consortium name="The Broad Institute Genome Sequencing Center for Infectious Disease"/>
            <person name="Wu L."/>
            <person name="Ma J."/>
        </authorList>
    </citation>
    <scope>NUCLEOTIDE SEQUENCE [LARGE SCALE GENOMIC DNA]</scope>
    <source>
        <strain evidence="11">JCM 31921</strain>
    </source>
</reference>
<feature type="transmembrane region" description="Helical" evidence="9">
    <location>
        <begin position="122"/>
        <end position="142"/>
    </location>
</feature>
<gene>
    <name evidence="10" type="ORF">GCM10023092_23890</name>
</gene>
<accession>A0ABP8MZV5</accession>
<feature type="transmembrane region" description="Helical" evidence="9">
    <location>
        <begin position="293"/>
        <end position="309"/>
    </location>
</feature>
<dbReference type="InterPro" id="IPR005599">
    <property type="entry name" value="GPI_mannosylTrfase"/>
</dbReference>
<feature type="transmembrane region" description="Helical" evidence="9">
    <location>
        <begin position="270"/>
        <end position="288"/>
    </location>
</feature>
<evidence type="ECO:0000256" key="2">
    <source>
        <dbReference type="ARBA" id="ARBA00004586"/>
    </source>
</evidence>
<keyword evidence="5 9" id="KW-0812">Transmembrane</keyword>
<evidence type="ECO:0000256" key="4">
    <source>
        <dbReference type="ARBA" id="ARBA00022679"/>
    </source>
</evidence>
<evidence type="ECO:0000256" key="6">
    <source>
        <dbReference type="ARBA" id="ARBA00022824"/>
    </source>
</evidence>
<name>A0ABP8MZV5_9BACT</name>
<feature type="transmembrane region" description="Helical" evidence="9">
    <location>
        <begin position="356"/>
        <end position="374"/>
    </location>
</feature>
<proteinExistence type="predicted"/>
<keyword evidence="8 9" id="KW-0472">Membrane</keyword>
<feature type="transmembrane region" description="Helical" evidence="9">
    <location>
        <begin position="170"/>
        <end position="200"/>
    </location>
</feature>
<evidence type="ECO:0000313" key="10">
    <source>
        <dbReference type="EMBL" id="GAA4457276.1"/>
    </source>
</evidence>
<feature type="transmembrane region" description="Helical" evidence="9">
    <location>
        <begin position="91"/>
        <end position="110"/>
    </location>
</feature>
<keyword evidence="6" id="KW-0256">Endoplasmic reticulum</keyword>
<keyword evidence="11" id="KW-1185">Reference proteome</keyword>
<feature type="transmembrane region" description="Helical" evidence="9">
    <location>
        <begin position="12"/>
        <end position="31"/>
    </location>
</feature>
<keyword evidence="7 9" id="KW-1133">Transmembrane helix</keyword>
<dbReference type="EMBL" id="BAABEZ010000022">
    <property type="protein sequence ID" value="GAA4457276.1"/>
    <property type="molecule type" value="Genomic_DNA"/>
</dbReference>
<evidence type="ECO:0000256" key="3">
    <source>
        <dbReference type="ARBA" id="ARBA00022676"/>
    </source>
</evidence>
<organism evidence="10 11">
    <name type="scientific">Rurimicrobium arvi</name>
    <dbReference type="NCBI Taxonomy" id="2049916"/>
    <lineage>
        <taxon>Bacteria</taxon>
        <taxon>Pseudomonadati</taxon>
        <taxon>Bacteroidota</taxon>
        <taxon>Chitinophagia</taxon>
        <taxon>Chitinophagales</taxon>
        <taxon>Chitinophagaceae</taxon>
        <taxon>Rurimicrobium</taxon>
    </lineage>
</organism>
<protein>
    <recommendedName>
        <fullName evidence="12">Alg9-like mannosyltransferase family protein</fullName>
    </recommendedName>
</protein>
<evidence type="ECO:0000256" key="8">
    <source>
        <dbReference type="ARBA" id="ARBA00023136"/>
    </source>
</evidence>
<dbReference type="Proteomes" id="UP001501410">
    <property type="component" value="Unassembled WGS sequence"/>
</dbReference>
<evidence type="ECO:0000256" key="9">
    <source>
        <dbReference type="SAM" id="Phobius"/>
    </source>
</evidence>
<comment type="subcellular location">
    <subcellularLocation>
        <location evidence="1">Endomembrane system</location>
        <topology evidence="1">Multi-pass membrane protein</topology>
    </subcellularLocation>
    <subcellularLocation>
        <location evidence="2">Endoplasmic reticulum membrane</location>
    </subcellularLocation>
</comment>
<feature type="transmembrane region" description="Helical" evidence="9">
    <location>
        <begin position="212"/>
        <end position="231"/>
    </location>
</feature>
<dbReference type="PANTHER" id="PTHR22760">
    <property type="entry name" value="GLYCOSYLTRANSFERASE"/>
    <property type="match status" value="1"/>
</dbReference>
<evidence type="ECO:0000256" key="1">
    <source>
        <dbReference type="ARBA" id="ARBA00004127"/>
    </source>
</evidence>
<dbReference type="Pfam" id="PF03901">
    <property type="entry name" value="Glyco_transf_22"/>
    <property type="match status" value="1"/>
</dbReference>
<evidence type="ECO:0000313" key="11">
    <source>
        <dbReference type="Proteomes" id="UP001501410"/>
    </source>
</evidence>